<dbReference type="Proteomes" id="UP000718630">
    <property type="component" value="Unassembled WGS sequence"/>
</dbReference>
<dbReference type="SUPFAM" id="SSF46689">
    <property type="entry name" value="Homeodomain-like"/>
    <property type="match status" value="1"/>
</dbReference>
<feature type="DNA-binding region" description="H-T-H motif" evidence="2">
    <location>
        <begin position="96"/>
        <end position="115"/>
    </location>
</feature>
<dbReference type="Gene3D" id="1.10.10.60">
    <property type="entry name" value="Homeodomain-like"/>
    <property type="match status" value="1"/>
</dbReference>
<evidence type="ECO:0000313" key="6">
    <source>
        <dbReference type="Proteomes" id="UP000718630"/>
    </source>
</evidence>
<reference evidence="5" key="1">
    <citation type="submission" date="2020-04" db="EMBL/GenBank/DDBJ databases">
        <title>Deep metagenomics examines the oral microbiome during advanced dental caries in children, revealing novel taxa and co-occurrences with host molecules.</title>
        <authorList>
            <person name="Baker J.L."/>
            <person name="Morton J.T."/>
            <person name="Dinis M."/>
            <person name="Alvarez R."/>
            <person name="Tran N.C."/>
            <person name="Knight R."/>
            <person name="Edlund A."/>
        </authorList>
    </citation>
    <scope>NUCLEOTIDE SEQUENCE</scope>
    <source>
        <strain evidence="5">JCVI_32_bin.64</strain>
    </source>
</reference>
<name>A0A929MXZ4_9ACTO</name>
<dbReference type="PRINTS" id="PR00455">
    <property type="entry name" value="HTHTETR"/>
</dbReference>
<feature type="compositionally biased region" description="Low complexity" evidence="3">
    <location>
        <begin position="24"/>
        <end position="62"/>
    </location>
</feature>
<dbReference type="GO" id="GO:0003700">
    <property type="term" value="F:DNA-binding transcription factor activity"/>
    <property type="evidence" value="ECO:0007669"/>
    <property type="project" value="TreeGrafter"/>
</dbReference>
<proteinExistence type="predicted"/>
<evidence type="ECO:0000256" key="1">
    <source>
        <dbReference type="ARBA" id="ARBA00023125"/>
    </source>
</evidence>
<feature type="region of interest" description="Disordered" evidence="3">
    <location>
        <begin position="1"/>
        <end position="73"/>
    </location>
</feature>
<dbReference type="PANTHER" id="PTHR30055">
    <property type="entry name" value="HTH-TYPE TRANSCRIPTIONAL REGULATOR RUTR"/>
    <property type="match status" value="1"/>
</dbReference>
<dbReference type="PROSITE" id="PS50977">
    <property type="entry name" value="HTH_TETR_2"/>
    <property type="match status" value="1"/>
</dbReference>
<organism evidence="5 6">
    <name type="scientific">Schaalia georgiae</name>
    <dbReference type="NCBI Taxonomy" id="52768"/>
    <lineage>
        <taxon>Bacteria</taxon>
        <taxon>Bacillati</taxon>
        <taxon>Actinomycetota</taxon>
        <taxon>Actinomycetes</taxon>
        <taxon>Actinomycetales</taxon>
        <taxon>Actinomycetaceae</taxon>
        <taxon>Schaalia</taxon>
    </lineage>
</organism>
<dbReference type="GO" id="GO:0000976">
    <property type="term" value="F:transcription cis-regulatory region binding"/>
    <property type="evidence" value="ECO:0007669"/>
    <property type="project" value="TreeGrafter"/>
</dbReference>
<dbReference type="InterPro" id="IPR009057">
    <property type="entry name" value="Homeodomain-like_sf"/>
</dbReference>
<evidence type="ECO:0000313" key="5">
    <source>
        <dbReference type="EMBL" id="MBF0939462.1"/>
    </source>
</evidence>
<keyword evidence="1 2" id="KW-0238">DNA-binding</keyword>
<sequence>MTRRTPAPRGDDGERKGRPRQRARAGAPAGARSTAGNAGAAADSKGKAARAGAAAEGEARASGAGGAKGGKGRATRERILAAARQAFASAGYAAVSVRSIASQAGVDQSLVHHYFGTKKDLFLSAMDVPFDPMEHMGGALEKLSDGTLEDLGEAVVRGILAVFASPQGRDYVAVMRARMAPGGPVESVAGFLTEEIYSLAAWLLDDPPGTGALRTDLVASQVIGLIVARYVLRLQPLADLDDEQVVAHYAPVLQRYMTGPLPPGAG</sequence>
<dbReference type="PANTHER" id="PTHR30055:SF235">
    <property type="entry name" value="TRANSCRIPTIONAL REGULATORY PROTEIN"/>
    <property type="match status" value="1"/>
</dbReference>
<dbReference type="SUPFAM" id="SSF48498">
    <property type="entry name" value="Tetracyclin repressor-like, C-terminal domain"/>
    <property type="match status" value="1"/>
</dbReference>
<gene>
    <name evidence="5" type="ORF">HXK03_01100</name>
</gene>
<comment type="caution">
    <text evidence="5">The sequence shown here is derived from an EMBL/GenBank/DDBJ whole genome shotgun (WGS) entry which is preliminary data.</text>
</comment>
<dbReference type="InterPro" id="IPR041678">
    <property type="entry name" value="TetR_C_16"/>
</dbReference>
<evidence type="ECO:0000256" key="3">
    <source>
        <dbReference type="SAM" id="MobiDB-lite"/>
    </source>
</evidence>
<feature type="domain" description="HTH tetR-type" evidence="4">
    <location>
        <begin position="73"/>
        <end position="133"/>
    </location>
</feature>
<dbReference type="InterPro" id="IPR001647">
    <property type="entry name" value="HTH_TetR"/>
</dbReference>
<accession>A0A929MXZ4</accession>
<dbReference type="Pfam" id="PF00440">
    <property type="entry name" value="TetR_N"/>
    <property type="match status" value="1"/>
</dbReference>
<dbReference type="EMBL" id="JABZFZ010000028">
    <property type="protein sequence ID" value="MBF0939462.1"/>
    <property type="molecule type" value="Genomic_DNA"/>
</dbReference>
<dbReference type="InterPro" id="IPR036271">
    <property type="entry name" value="Tet_transcr_reg_TetR-rel_C_sf"/>
</dbReference>
<dbReference type="Gene3D" id="1.10.357.10">
    <property type="entry name" value="Tetracycline Repressor, domain 2"/>
    <property type="match status" value="1"/>
</dbReference>
<dbReference type="Pfam" id="PF17920">
    <property type="entry name" value="TetR_C_16"/>
    <property type="match status" value="1"/>
</dbReference>
<dbReference type="InterPro" id="IPR050109">
    <property type="entry name" value="HTH-type_TetR-like_transc_reg"/>
</dbReference>
<dbReference type="AlphaFoldDB" id="A0A929MXZ4"/>
<protein>
    <submittedName>
        <fullName evidence="5">TetR/AcrR family transcriptional regulator</fullName>
    </submittedName>
</protein>
<evidence type="ECO:0000256" key="2">
    <source>
        <dbReference type="PROSITE-ProRule" id="PRU00335"/>
    </source>
</evidence>
<evidence type="ECO:0000259" key="4">
    <source>
        <dbReference type="PROSITE" id="PS50977"/>
    </source>
</evidence>